<evidence type="ECO:0000313" key="1">
    <source>
        <dbReference type="EMBL" id="KAH6628430.1"/>
    </source>
</evidence>
<evidence type="ECO:0000313" key="2">
    <source>
        <dbReference type="Proteomes" id="UP000724584"/>
    </source>
</evidence>
<name>A0ACB7P802_9PEZI</name>
<proteinExistence type="predicted"/>
<protein>
    <submittedName>
        <fullName evidence="1">Uncharacterized protein</fullName>
    </submittedName>
</protein>
<comment type="caution">
    <text evidence="1">The sequence shown here is derived from an EMBL/GenBank/DDBJ whole genome shotgun (WGS) entry which is preliminary data.</text>
</comment>
<dbReference type="EMBL" id="JAGIZQ010000005">
    <property type="protein sequence ID" value="KAH6628430.1"/>
    <property type="molecule type" value="Genomic_DNA"/>
</dbReference>
<organism evidence="1 2">
    <name type="scientific">Chaetomium tenue</name>
    <dbReference type="NCBI Taxonomy" id="1854479"/>
    <lineage>
        <taxon>Eukaryota</taxon>
        <taxon>Fungi</taxon>
        <taxon>Dikarya</taxon>
        <taxon>Ascomycota</taxon>
        <taxon>Pezizomycotina</taxon>
        <taxon>Sordariomycetes</taxon>
        <taxon>Sordariomycetidae</taxon>
        <taxon>Sordariales</taxon>
        <taxon>Chaetomiaceae</taxon>
        <taxon>Chaetomium</taxon>
    </lineage>
</organism>
<gene>
    <name evidence="1" type="ORF">F5144DRAFT_604603</name>
</gene>
<accession>A0ACB7P802</accession>
<reference evidence="1 2" key="1">
    <citation type="journal article" date="2021" name="Nat. Commun.">
        <title>Genetic determinants of endophytism in the Arabidopsis root mycobiome.</title>
        <authorList>
            <person name="Mesny F."/>
            <person name="Miyauchi S."/>
            <person name="Thiergart T."/>
            <person name="Pickel B."/>
            <person name="Atanasova L."/>
            <person name="Karlsson M."/>
            <person name="Huettel B."/>
            <person name="Barry K.W."/>
            <person name="Haridas S."/>
            <person name="Chen C."/>
            <person name="Bauer D."/>
            <person name="Andreopoulos W."/>
            <person name="Pangilinan J."/>
            <person name="LaButti K."/>
            <person name="Riley R."/>
            <person name="Lipzen A."/>
            <person name="Clum A."/>
            <person name="Drula E."/>
            <person name="Henrissat B."/>
            <person name="Kohler A."/>
            <person name="Grigoriev I.V."/>
            <person name="Martin F.M."/>
            <person name="Hacquard S."/>
        </authorList>
    </citation>
    <scope>NUCLEOTIDE SEQUENCE [LARGE SCALE GENOMIC DNA]</scope>
    <source>
        <strain evidence="1 2">MPI-SDFR-AT-0079</strain>
    </source>
</reference>
<keyword evidence="2" id="KW-1185">Reference proteome</keyword>
<dbReference type="Proteomes" id="UP000724584">
    <property type="component" value="Unassembled WGS sequence"/>
</dbReference>
<sequence>MSALQRAIAAKARQEEEDDKRAARWRAAHQAIADGTFKTREIRIPVVLNPDGPVSSPEDLQRITGADSLPEVLETTLTTTDRSKEEEPVRTVTKARICHVNYDEREKLEEKFEVEYMTGKYAVIFRERKRYAMVVKSLKNGGGGNGATGDKGAADDRHGQENQKETS</sequence>